<dbReference type="EMBL" id="LFIW01000566">
    <property type="protein sequence ID" value="KZL85845.1"/>
    <property type="molecule type" value="Genomic_DNA"/>
</dbReference>
<protein>
    <submittedName>
        <fullName evidence="2">Fungal specific transcription factor</fullName>
    </submittedName>
</protein>
<keyword evidence="3" id="KW-1185">Reference proteome</keyword>
<dbReference type="STRING" id="1573173.A0A162NDW0"/>
<dbReference type="Proteomes" id="UP000076584">
    <property type="component" value="Unassembled WGS sequence"/>
</dbReference>
<accession>A0A162NDW0</accession>
<organism evidence="2 3">
    <name type="scientific">Colletotrichum incanum</name>
    <name type="common">Soybean anthracnose fungus</name>
    <dbReference type="NCBI Taxonomy" id="1573173"/>
    <lineage>
        <taxon>Eukaryota</taxon>
        <taxon>Fungi</taxon>
        <taxon>Dikarya</taxon>
        <taxon>Ascomycota</taxon>
        <taxon>Pezizomycotina</taxon>
        <taxon>Sordariomycetes</taxon>
        <taxon>Hypocreomycetidae</taxon>
        <taxon>Glomerellales</taxon>
        <taxon>Glomerellaceae</taxon>
        <taxon>Colletotrichum</taxon>
        <taxon>Colletotrichum spaethianum species complex</taxon>
    </lineage>
</organism>
<name>A0A162NDW0_COLIC</name>
<reference evidence="2 3" key="1">
    <citation type="submission" date="2015-06" db="EMBL/GenBank/DDBJ databases">
        <title>Survival trade-offs in plant roots during colonization by closely related pathogenic and mutualistic fungi.</title>
        <authorList>
            <person name="Hacquard S."/>
            <person name="Kracher B."/>
            <person name="Hiruma K."/>
            <person name="Weinman A."/>
            <person name="Muench P."/>
            <person name="Garrido Oter R."/>
            <person name="Ver Loren van Themaat E."/>
            <person name="Dallerey J.-F."/>
            <person name="Damm U."/>
            <person name="Henrissat B."/>
            <person name="Lespinet O."/>
            <person name="Thon M."/>
            <person name="Kemen E."/>
            <person name="McHardy A.C."/>
            <person name="Schulze-Lefert P."/>
            <person name="O'Connell R.J."/>
        </authorList>
    </citation>
    <scope>NUCLEOTIDE SEQUENCE [LARGE SCALE GENOMIC DNA]</scope>
    <source>
        <strain evidence="2 3">MAFF 238704</strain>
    </source>
</reference>
<feature type="compositionally biased region" description="Basic and acidic residues" evidence="1">
    <location>
        <begin position="25"/>
        <end position="50"/>
    </location>
</feature>
<feature type="region of interest" description="Disordered" evidence="1">
    <location>
        <begin position="1"/>
        <end position="79"/>
    </location>
</feature>
<evidence type="ECO:0000313" key="3">
    <source>
        <dbReference type="Proteomes" id="UP000076584"/>
    </source>
</evidence>
<proteinExistence type="predicted"/>
<evidence type="ECO:0000313" key="2">
    <source>
        <dbReference type="EMBL" id="KZL85845.1"/>
    </source>
</evidence>
<evidence type="ECO:0000256" key="1">
    <source>
        <dbReference type="SAM" id="MobiDB-lite"/>
    </source>
</evidence>
<gene>
    <name evidence="2" type="ORF">CI238_05799</name>
</gene>
<dbReference type="AlphaFoldDB" id="A0A162NDW0"/>
<sequence length="330" mass="36712">MSLMPLQSGPDAEPTRKYRFRKRQRPCDRCRSLKLDANKTTKRPASDVKRASKARKRTLAKTLTQVETGGEDSLSATSRTELSSLARASHLDTSSTDETPTFEAQHQFQQNEVQEPFPYALENPLFTSLTQNCPATQISQSHDQLPGCSMMLIGGFSGLDPWLLRHFRFDELGLQSLYKYHIRNAGGVPTFDKIPVHFILNSDELTATTSVTTWGICVTSLSSLDYSRNPPPICQLPSAHLPHAANGIPNKSKTINTIPTHLLAAIYGLALPFKSADEQLAAPLVRDNVPSSDIWKIAQSSFLQDLHKPHLSVLQAMLLYLHKSKDNHTQ</sequence>
<comment type="caution">
    <text evidence="2">The sequence shown here is derived from an EMBL/GenBank/DDBJ whole genome shotgun (WGS) entry which is preliminary data.</text>
</comment>